<dbReference type="EMBL" id="LAZR01022476">
    <property type="protein sequence ID" value="KKL81741.1"/>
    <property type="molecule type" value="Genomic_DNA"/>
</dbReference>
<dbReference type="AlphaFoldDB" id="A0A0F9FTY1"/>
<accession>A0A0F9FTY1</accession>
<evidence type="ECO:0000313" key="1">
    <source>
        <dbReference type="EMBL" id="KKL81741.1"/>
    </source>
</evidence>
<reference evidence="1" key="1">
    <citation type="journal article" date="2015" name="Nature">
        <title>Complex archaea that bridge the gap between prokaryotes and eukaryotes.</title>
        <authorList>
            <person name="Spang A."/>
            <person name="Saw J.H."/>
            <person name="Jorgensen S.L."/>
            <person name="Zaremba-Niedzwiedzka K."/>
            <person name="Martijn J."/>
            <person name="Lind A.E."/>
            <person name="van Eijk R."/>
            <person name="Schleper C."/>
            <person name="Guy L."/>
            <person name="Ettema T.J."/>
        </authorList>
    </citation>
    <scope>NUCLEOTIDE SEQUENCE</scope>
</reference>
<feature type="non-terminal residue" evidence="1">
    <location>
        <position position="71"/>
    </location>
</feature>
<dbReference type="Gene3D" id="1.10.10.10">
    <property type="entry name" value="Winged helix-like DNA-binding domain superfamily/Winged helix DNA-binding domain"/>
    <property type="match status" value="1"/>
</dbReference>
<protein>
    <submittedName>
        <fullName evidence="1">Uncharacterized protein</fullName>
    </submittedName>
</protein>
<gene>
    <name evidence="1" type="ORF">LCGC14_1991710</name>
</gene>
<sequence>MHKNNIIEEMLEYIWIAEEEHGKAKREFLYDKFGHETADNLLRELAEKGQTDLHNSNIILTKTGRNKAKLI</sequence>
<organism evidence="1">
    <name type="scientific">marine sediment metagenome</name>
    <dbReference type="NCBI Taxonomy" id="412755"/>
    <lineage>
        <taxon>unclassified sequences</taxon>
        <taxon>metagenomes</taxon>
        <taxon>ecological metagenomes</taxon>
    </lineage>
</organism>
<dbReference type="InterPro" id="IPR036388">
    <property type="entry name" value="WH-like_DNA-bd_sf"/>
</dbReference>
<name>A0A0F9FTY1_9ZZZZ</name>
<proteinExistence type="predicted"/>
<comment type="caution">
    <text evidence="1">The sequence shown here is derived from an EMBL/GenBank/DDBJ whole genome shotgun (WGS) entry which is preliminary data.</text>
</comment>